<sequence>MDVGQDKGGLCWRLLLGQIRYEFTLGSPDDARTSICHCRNCKKFTGGESGVTIKIPKNAFRITQGKTTEHIMDDGSGTNLHREFCGTCGGPILEYGDPAADKQRYFWGTLDEPDALPPKGEFFCKDRAGWMPEIKGKQKIKD</sequence>
<evidence type="ECO:0000259" key="5">
    <source>
        <dbReference type="PROSITE" id="PS51891"/>
    </source>
</evidence>
<dbReference type="GO" id="GO:0046872">
    <property type="term" value="F:metal ion binding"/>
    <property type="evidence" value="ECO:0007669"/>
    <property type="project" value="UniProtKB-KW"/>
</dbReference>
<evidence type="ECO:0000313" key="7">
    <source>
        <dbReference type="Proteomes" id="UP000076738"/>
    </source>
</evidence>
<comment type="similarity">
    <text evidence="1">Belongs to the Gfa family.</text>
</comment>
<organism evidence="6 7">
    <name type="scientific">Calocera viscosa (strain TUFC12733)</name>
    <dbReference type="NCBI Taxonomy" id="1330018"/>
    <lineage>
        <taxon>Eukaryota</taxon>
        <taxon>Fungi</taxon>
        <taxon>Dikarya</taxon>
        <taxon>Basidiomycota</taxon>
        <taxon>Agaricomycotina</taxon>
        <taxon>Dacrymycetes</taxon>
        <taxon>Dacrymycetales</taxon>
        <taxon>Dacrymycetaceae</taxon>
        <taxon>Calocera</taxon>
    </lineage>
</organism>
<keyword evidence="7" id="KW-1185">Reference proteome</keyword>
<dbReference type="EMBL" id="KV417345">
    <property type="protein sequence ID" value="KZO90311.1"/>
    <property type="molecule type" value="Genomic_DNA"/>
</dbReference>
<evidence type="ECO:0000256" key="3">
    <source>
        <dbReference type="ARBA" id="ARBA00022833"/>
    </source>
</evidence>
<dbReference type="PROSITE" id="PS51891">
    <property type="entry name" value="CENP_V_GFA"/>
    <property type="match status" value="1"/>
</dbReference>
<keyword evidence="3" id="KW-0862">Zinc</keyword>
<dbReference type="Gene3D" id="3.90.1590.10">
    <property type="entry name" value="glutathione-dependent formaldehyde- activating enzyme (gfa)"/>
    <property type="match status" value="1"/>
</dbReference>
<evidence type="ECO:0000313" key="6">
    <source>
        <dbReference type="EMBL" id="KZO90311.1"/>
    </source>
</evidence>
<dbReference type="OrthoDB" id="9985472at2759"/>
<protein>
    <recommendedName>
        <fullName evidence="5">CENP-V/GFA domain-containing protein</fullName>
    </recommendedName>
</protein>
<proteinExistence type="inferred from homology"/>
<gene>
    <name evidence="6" type="ORF">CALVIDRAFT_551645</name>
</gene>
<dbReference type="InterPro" id="IPR011057">
    <property type="entry name" value="Mss4-like_sf"/>
</dbReference>
<dbReference type="PANTHER" id="PTHR33337">
    <property type="entry name" value="GFA DOMAIN-CONTAINING PROTEIN"/>
    <property type="match status" value="1"/>
</dbReference>
<name>A0A167G916_CALVF</name>
<evidence type="ECO:0000256" key="4">
    <source>
        <dbReference type="ARBA" id="ARBA00023239"/>
    </source>
</evidence>
<feature type="domain" description="CENP-V/GFA" evidence="5">
    <location>
        <begin position="7"/>
        <end position="142"/>
    </location>
</feature>
<evidence type="ECO:0000256" key="2">
    <source>
        <dbReference type="ARBA" id="ARBA00022723"/>
    </source>
</evidence>
<dbReference type="PANTHER" id="PTHR33337:SF40">
    <property type="entry name" value="CENP-V_GFA DOMAIN-CONTAINING PROTEIN-RELATED"/>
    <property type="match status" value="1"/>
</dbReference>
<dbReference type="AlphaFoldDB" id="A0A167G916"/>
<dbReference type="SUPFAM" id="SSF51316">
    <property type="entry name" value="Mss4-like"/>
    <property type="match status" value="1"/>
</dbReference>
<keyword evidence="4" id="KW-0456">Lyase</keyword>
<evidence type="ECO:0000256" key="1">
    <source>
        <dbReference type="ARBA" id="ARBA00005495"/>
    </source>
</evidence>
<accession>A0A167G916</accession>
<dbReference type="Pfam" id="PF04828">
    <property type="entry name" value="GFA"/>
    <property type="match status" value="1"/>
</dbReference>
<dbReference type="STRING" id="1330018.A0A167G916"/>
<dbReference type="InterPro" id="IPR006913">
    <property type="entry name" value="CENP-V/GFA"/>
</dbReference>
<reference evidence="6 7" key="1">
    <citation type="journal article" date="2016" name="Mol. Biol. Evol.">
        <title>Comparative Genomics of Early-Diverging Mushroom-Forming Fungi Provides Insights into the Origins of Lignocellulose Decay Capabilities.</title>
        <authorList>
            <person name="Nagy L.G."/>
            <person name="Riley R."/>
            <person name="Tritt A."/>
            <person name="Adam C."/>
            <person name="Daum C."/>
            <person name="Floudas D."/>
            <person name="Sun H."/>
            <person name="Yadav J.S."/>
            <person name="Pangilinan J."/>
            <person name="Larsson K.H."/>
            <person name="Matsuura K."/>
            <person name="Barry K."/>
            <person name="Labutti K."/>
            <person name="Kuo R."/>
            <person name="Ohm R.A."/>
            <person name="Bhattacharya S.S."/>
            <person name="Shirouzu T."/>
            <person name="Yoshinaga Y."/>
            <person name="Martin F.M."/>
            <person name="Grigoriev I.V."/>
            <person name="Hibbett D.S."/>
        </authorList>
    </citation>
    <scope>NUCLEOTIDE SEQUENCE [LARGE SCALE GENOMIC DNA]</scope>
    <source>
        <strain evidence="6 7">TUFC12733</strain>
    </source>
</reference>
<dbReference type="Proteomes" id="UP000076738">
    <property type="component" value="Unassembled WGS sequence"/>
</dbReference>
<keyword evidence="2" id="KW-0479">Metal-binding</keyword>
<dbReference type="GO" id="GO:0016846">
    <property type="term" value="F:carbon-sulfur lyase activity"/>
    <property type="evidence" value="ECO:0007669"/>
    <property type="project" value="InterPro"/>
</dbReference>